<reference evidence="7 8" key="1">
    <citation type="submission" date="2018-08" db="EMBL/GenBank/DDBJ databases">
        <title>Genomic Encyclopedia of Type Strains, Phase IV (KMG-IV): sequencing the most valuable type-strain genomes for metagenomic binning, comparative biology and taxonomic classification.</title>
        <authorList>
            <person name="Goeker M."/>
        </authorList>
    </citation>
    <scope>NUCLEOTIDE SEQUENCE [LARGE SCALE GENOMIC DNA]</scope>
    <source>
        <strain evidence="7 8">DSM 23923</strain>
    </source>
</reference>
<name>A0A347ZSZ5_9CHLR</name>
<dbReference type="AlphaFoldDB" id="A0A347ZSZ5"/>
<dbReference type="FunFam" id="3.20.20.140:FF:000174">
    <property type="entry name" value="Dihydropyrimidinase-related protein 2"/>
    <property type="match status" value="1"/>
</dbReference>
<dbReference type="PANTHER" id="PTHR11647:SF1">
    <property type="entry name" value="COLLAPSIN RESPONSE MEDIATOR PROTEIN"/>
    <property type="match status" value="1"/>
</dbReference>
<comment type="PTM">
    <text evidence="5">Carbamylation allows a single lysine to coordinate two divalent metal cations.</text>
</comment>
<dbReference type="CDD" id="cd01314">
    <property type="entry name" value="D-HYD"/>
    <property type="match status" value="1"/>
</dbReference>
<dbReference type="InterPro" id="IPR011059">
    <property type="entry name" value="Metal-dep_hydrolase_composite"/>
</dbReference>
<comment type="caution">
    <text evidence="7">The sequence shown here is derived from an EMBL/GenBank/DDBJ whole genome shotgun (WGS) entry which is preliminary data.</text>
</comment>
<dbReference type="GO" id="GO:0046872">
    <property type="term" value="F:metal ion binding"/>
    <property type="evidence" value="ECO:0007669"/>
    <property type="project" value="UniProtKB-KW"/>
</dbReference>
<evidence type="ECO:0000256" key="1">
    <source>
        <dbReference type="ARBA" id="ARBA00001947"/>
    </source>
</evidence>
<dbReference type="Gene3D" id="3.20.20.140">
    <property type="entry name" value="Metal-dependent hydrolases"/>
    <property type="match status" value="1"/>
</dbReference>
<proteinExistence type="inferred from homology"/>
<keyword evidence="8" id="KW-1185">Reference proteome</keyword>
<protein>
    <submittedName>
        <fullName evidence="7">Dihydropyrimidinase</fullName>
    </submittedName>
</protein>
<comment type="similarity">
    <text evidence="2">Belongs to the metallo-dependent hydrolases superfamily. Hydantoinase/dihydropyrimidinase family.</text>
</comment>
<dbReference type="Gene3D" id="2.30.40.10">
    <property type="entry name" value="Urease, subunit C, domain 1"/>
    <property type="match status" value="1"/>
</dbReference>
<dbReference type="InterPro" id="IPR006680">
    <property type="entry name" value="Amidohydro-rel"/>
</dbReference>
<evidence type="ECO:0000256" key="2">
    <source>
        <dbReference type="ARBA" id="ARBA00008829"/>
    </source>
</evidence>
<evidence type="ECO:0000256" key="3">
    <source>
        <dbReference type="ARBA" id="ARBA00022723"/>
    </source>
</evidence>
<comment type="cofactor">
    <cofactor evidence="1">
        <name>Zn(2+)</name>
        <dbReference type="ChEBI" id="CHEBI:29105"/>
    </cofactor>
</comment>
<feature type="domain" description="Amidohydrolase-related" evidence="6">
    <location>
        <begin position="49"/>
        <end position="438"/>
    </location>
</feature>
<organism evidence="7 8">
    <name type="scientific">Pelolinea submarina</name>
    <dbReference type="NCBI Taxonomy" id="913107"/>
    <lineage>
        <taxon>Bacteria</taxon>
        <taxon>Bacillati</taxon>
        <taxon>Chloroflexota</taxon>
        <taxon>Anaerolineae</taxon>
        <taxon>Anaerolineales</taxon>
        <taxon>Anaerolineaceae</taxon>
        <taxon>Pelolinea</taxon>
    </lineage>
</organism>
<feature type="modified residue" description="N6-carboxylysine" evidence="5">
    <location>
        <position position="149"/>
    </location>
</feature>
<dbReference type="NCBIfam" id="TIGR02033">
    <property type="entry name" value="D-hydantoinase"/>
    <property type="match status" value="1"/>
</dbReference>
<evidence type="ECO:0000313" key="8">
    <source>
        <dbReference type="Proteomes" id="UP000256388"/>
    </source>
</evidence>
<keyword evidence="3" id="KW-0479">Metal-binding</keyword>
<dbReference type="InterPro" id="IPR032466">
    <property type="entry name" value="Metal_Hydrolase"/>
</dbReference>
<dbReference type="Proteomes" id="UP000256388">
    <property type="component" value="Unassembled WGS sequence"/>
</dbReference>
<dbReference type="InterPro" id="IPR050378">
    <property type="entry name" value="Metallo-dep_Hydrolases_sf"/>
</dbReference>
<evidence type="ECO:0000256" key="4">
    <source>
        <dbReference type="ARBA" id="ARBA00022801"/>
    </source>
</evidence>
<dbReference type="OrthoDB" id="9765462at2"/>
<dbReference type="InterPro" id="IPR011778">
    <property type="entry name" value="Hydantoinase/dihydroPyrase"/>
</dbReference>
<dbReference type="RefSeq" id="WP_116224147.1">
    <property type="nucleotide sequence ID" value="NZ_AP018437.1"/>
</dbReference>
<evidence type="ECO:0000259" key="6">
    <source>
        <dbReference type="Pfam" id="PF01979"/>
    </source>
</evidence>
<dbReference type="GO" id="GO:0016812">
    <property type="term" value="F:hydrolase activity, acting on carbon-nitrogen (but not peptide) bonds, in cyclic amides"/>
    <property type="evidence" value="ECO:0007669"/>
    <property type="project" value="TreeGrafter"/>
</dbReference>
<keyword evidence="4" id="KW-0378">Hydrolase</keyword>
<dbReference type="PANTHER" id="PTHR11647">
    <property type="entry name" value="HYDRANTOINASE/DIHYDROPYRIMIDINASE FAMILY MEMBER"/>
    <property type="match status" value="1"/>
</dbReference>
<dbReference type="GO" id="GO:0005829">
    <property type="term" value="C:cytosol"/>
    <property type="evidence" value="ECO:0007669"/>
    <property type="project" value="TreeGrafter"/>
</dbReference>
<evidence type="ECO:0000256" key="5">
    <source>
        <dbReference type="PIRSR" id="PIRSR611778-50"/>
    </source>
</evidence>
<evidence type="ECO:0000313" key="7">
    <source>
        <dbReference type="EMBL" id="REG10998.1"/>
    </source>
</evidence>
<sequence>MKYDLVIENGTLVTATDTFQASIGIRDGQIAAIGQDLSADQVVDAAGLLVLPGFIDPHVHLDMPTPAGNSSDDWFTGTRAAAFGGTTTVIDFVEAEREETLLHALDARRNLAASQAVIDFTFHMTLDRTNDNTLAEIPAVIAAGLTSFKCYTTYAMRLDDAQLLSALKVVGNAGGLTIVHSENDAIVNRLRADFLAVGKTEPRYHPLSRPAESEGEAVERVLALAQVAGAPVLIVHVSTRLGVEAIQRAQSRGQAAYGETCPQYLLLTDEAYSAPGFEGAKFICSPPLRKADDQNALWKVLADGSFRVLGTDHCPFFYHGTKNLGRPLDDLPPFTQIPGGIPGIEARPSLLYTYGVRTGRLSLNRWVDFCSTGPAQTYKLYPRKGALVTGADADIVLFDPHKPVKLSTAFLHENVDYTPYEGFELSGWPVKVFSRGQLIIDHGEYVGAAPRGQFIPRKI</sequence>
<gene>
    <name evidence="7" type="ORF">DFR64_0870</name>
</gene>
<dbReference type="SUPFAM" id="SSF51556">
    <property type="entry name" value="Metallo-dependent hydrolases"/>
    <property type="match status" value="1"/>
</dbReference>
<accession>A0A347ZSZ5</accession>
<dbReference type="Pfam" id="PF01979">
    <property type="entry name" value="Amidohydro_1"/>
    <property type="match status" value="1"/>
</dbReference>
<dbReference type="EMBL" id="QUMS01000001">
    <property type="protein sequence ID" value="REG10998.1"/>
    <property type="molecule type" value="Genomic_DNA"/>
</dbReference>
<dbReference type="SUPFAM" id="SSF51338">
    <property type="entry name" value="Composite domain of metallo-dependent hydrolases"/>
    <property type="match status" value="1"/>
</dbReference>